<dbReference type="Proteomes" id="UP000268093">
    <property type="component" value="Unassembled WGS sequence"/>
</dbReference>
<evidence type="ECO:0000313" key="2">
    <source>
        <dbReference type="EMBL" id="RUP45124.1"/>
    </source>
</evidence>
<reference evidence="2 3" key="1">
    <citation type="journal article" date="2018" name="New Phytol.">
        <title>Phylogenomics of Endogonaceae and evolution of mycorrhizas within Mucoromycota.</title>
        <authorList>
            <person name="Chang Y."/>
            <person name="Desiro A."/>
            <person name="Na H."/>
            <person name="Sandor L."/>
            <person name="Lipzen A."/>
            <person name="Clum A."/>
            <person name="Barry K."/>
            <person name="Grigoriev I.V."/>
            <person name="Martin F.M."/>
            <person name="Stajich J.E."/>
            <person name="Smith M.E."/>
            <person name="Bonito G."/>
            <person name="Spatafora J.W."/>
        </authorList>
    </citation>
    <scope>NUCLEOTIDE SEQUENCE [LARGE SCALE GENOMIC DNA]</scope>
    <source>
        <strain evidence="2 3">GMNB39</strain>
    </source>
</reference>
<organism evidence="2 3">
    <name type="scientific">Jimgerdemannia flammicorona</name>
    <dbReference type="NCBI Taxonomy" id="994334"/>
    <lineage>
        <taxon>Eukaryota</taxon>
        <taxon>Fungi</taxon>
        <taxon>Fungi incertae sedis</taxon>
        <taxon>Mucoromycota</taxon>
        <taxon>Mucoromycotina</taxon>
        <taxon>Endogonomycetes</taxon>
        <taxon>Endogonales</taxon>
        <taxon>Endogonaceae</taxon>
        <taxon>Jimgerdemannia</taxon>
    </lineage>
</organism>
<keyword evidence="3" id="KW-1185">Reference proteome</keyword>
<name>A0A433D2R1_9FUNG</name>
<evidence type="ECO:0000256" key="1">
    <source>
        <dbReference type="SAM" id="MobiDB-lite"/>
    </source>
</evidence>
<dbReference type="OrthoDB" id="5813613at2759"/>
<dbReference type="AlphaFoldDB" id="A0A433D2R1"/>
<evidence type="ECO:0000313" key="3">
    <source>
        <dbReference type="Proteomes" id="UP000268093"/>
    </source>
</evidence>
<gene>
    <name evidence="2" type="ORF">BC936DRAFT_148582</name>
</gene>
<proteinExistence type="predicted"/>
<dbReference type="EMBL" id="RBNI01007756">
    <property type="protein sequence ID" value="RUP45124.1"/>
    <property type="molecule type" value="Genomic_DNA"/>
</dbReference>
<sequence>MANPALNIPTEYLQRLELIHLNYPDDPIIIQPVLPNDLLTEHPLWKFVCLICNSQMDILPTGWLNVTNHINDKYHKTNKVRGMPIAENEAQPLEDEMNATQAPGDATNFSYSIVMPLTPTPTDSMFSILNHAPPTPTPDPTTATLFQENVLDPRKRTLEPDSSSGIPFDSTKRQRTLQTNFIHIASAPQNTPVFSPQAISFDPLEAIVAQVAREHEEHQQSGSVASDGAAEYQFLPATVQQSYPSTQYADFQTNQLYTAYPPNAYSPSPQYAAQPPLPGFCSQCGAWHGTQDILCLTCAWISPAWSADWVSTVNALVQTTGLDTTAVGPDGFGAAQEVTTEIVSSPELCGEVGKGDGDPDGNRDIVDGNHEEVDGQQKGKEKTRSSLDSEDEECDVIDLTDLGDNGDKGKRKEQAEVVSFFATGESSNMGGIAVDKGKRRAGDVTNSYMVDASFIKAEPKQEISDDLKNYYTTPDDYTPLVSTPSNFLPLASTPSNFLPLASTPSNFLPLASTSSNSFPLASTPSNFLPLASPSNFLPLASTPSNFLPLASTSPLASISSNFLSLDPLPHNVLATPLLPAAIPPDTTADMTSAELTALISTIPLDDRAADDASA</sequence>
<protein>
    <submittedName>
        <fullName evidence="2">Uncharacterized protein</fullName>
    </submittedName>
</protein>
<comment type="caution">
    <text evidence="2">The sequence shown here is derived from an EMBL/GenBank/DDBJ whole genome shotgun (WGS) entry which is preliminary data.</text>
</comment>
<feature type="compositionally biased region" description="Basic and acidic residues" evidence="1">
    <location>
        <begin position="353"/>
        <end position="387"/>
    </location>
</feature>
<feature type="region of interest" description="Disordered" evidence="1">
    <location>
        <begin position="348"/>
        <end position="392"/>
    </location>
</feature>
<accession>A0A433D2R1</accession>
<feature type="non-terminal residue" evidence="2">
    <location>
        <position position="614"/>
    </location>
</feature>